<sequence length="73" mass="8347">MANKKDRQTLKAIMCRLDDLGILTIYKDMNSGQLLKNKQNIINAINNYYIDVNSYSDTHIGIDSDLNTLLNKL</sequence>
<dbReference type="Proteomes" id="UP000292160">
    <property type="component" value="Segment"/>
</dbReference>
<keyword evidence="2" id="KW-1185">Reference proteome</keyword>
<protein>
    <submittedName>
        <fullName evidence="1">S-DNA-T family DNA segregation ATPase FtsK/SpoIIIE</fullName>
    </submittedName>
</protein>
<dbReference type="KEGG" id="vg:65071893"/>
<dbReference type="RefSeq" id="YP_010082885.1">
    <property type="nucleotide sequence ID" value="NC_055035.1"/>
</dbReference>
<name>A0A481W7N1_9CAUD</name>
<reference evidence="1 2" key="1">
    <citation type="submission" date="2019-02" db="EMBL/GenBank/DDBJ databases">
        <title>Genomic, morphological and functional characterisation of novel bacteriophage Fnu1 capable of disrupt Fusobacterium nucleatum biofilm.</title>
        <authorList>
            <person name="Kabwe M."/>
            <person name="Brown T.L."/>
            <person name="Dashper S."/>
            <person name="Speirs L."/>
            <person name="Ku H."/>
            <person name="Petrovski S."/>
            <person name="Chan H.T."/>
            <person name="Lock P."/>
            <person name="Tucci J."/>
        </authorList>
    </citation>
    <scope>NUCLEOTIDE SEQUENCE [LARGE SCALE GENOMIC DNA]</scope>
</reference>
<evidence type="ECO:0000313" key="1">
    <source>
        <dbReference type="EMBL" id="QBJ04215.1"/>
    </source>
</evidence>
<dbReference type="EMBL" id="MK554696">
    <property type="protein sequence ID" value="QBJ04215.1"/>
    <property type="molecule type" value="Genomic_DNA"/>
</dbReference>
<accession>A0A481W7N1</accession>
<dbReference type="GeneID" id="65071893"/>
<proteinExistence type="predicted"/>
<evidence type="ECO:0000313" key="2">
    <source>
        <dbReference type="Proteomes" id="UP000292160"/>
    </source>
</evidence>
<organism evidence="1 2">
    <name type="scientific">Fusobacterium phage Fnu1</name>
    <dbReference type="NCBI Taxonomy" id="2530024"/>
    <lineage>
        <taxon>Viruses</taxon>
        <taxon>Duplodnaviria</taxon>
        <taxon>Heunggongvirae</taxon>
        <taxon>Uroviricota</taxon>
        <taxon>Caudoviricetes</taxon>
        <taxon>Latrobevirus</taxon>
        <taxon>Latrobevirus FNU1</taxon>
    </lineage>
</organism>